<organism evidence="3 4">
    <name type="scientific">Porites evermanni</name>
    <dbReference type="NCBI Taxonomy" id="104178"/>
    <lineage>
        <taxon>Eukaryota</taxon>
        <taxon>Metazoa</taxon>
        <taxon>Cnidaria</taxon>
        <taxon>Anthozoa</taxon>
        <taxon>Hexacorallia</taxon>
        <taxon>Scleractinia</taxon>
        <taxon>Fungiina</taxon>
        <taxon>Poritidae</taxon>
        <taxon>Porites</taxon>
    </lineage>
</organism>
<dbReference type="InterPro" id="IPR038461">
    <property type="entry name" value="Schlafen_AlbA_2_dom_sf"/>
</dbReference>
<feature type="non-terminal residue" evidence="3">
    <location>
        <position position="1"/>
    </location>
</feature>
<protein>
    <recommendedName>
        <fullName evidence="2">Schlafen AlbA-2 domain-containing protein</fullName>
    </recommendedName>
</protein>
<evidence type="ECO:0000313" key="4">
    <source>
        <dbReference type="Proteomes" id="UP001159427"/>
    </source>
</evidence>
<dbReference type="PANTHER" id="PTHR16155:SF19">
    <property type="entry name" value="DED DOMAIN-CONTAINING PROTEIN"/>
    <property type="match status" value="1"/>
</dbReference>
<accession>A0ABN8LWP9</accession>
<evidence type="ECO:0000256" key="1">
    <source>
        <dbReference type="SAM" id="MobiDB-lite"/>
    </source>
</evidence>
<dbReference type="InterPro" id="IPR007421">
    <property type="entry name" value="Schlafen_AlbA_2_dom"/>
</dbReference>
<dbReference type="Gene3D" id="3.30.950.30">
    <property type="entry name" value="Schlafen, AAA domain"/>
    <property type="match status" value="1"/>
</dbReference>
<reference evidence="3 4" key="1">
    <citation type="submission" date="2022-05" db="EMBL/GenBank/DDBJ databases">
        <authorList>
            <consortium name="Genoscope - CEA"/>
            <person name="William W."/>
        </authorList>
    </citation>
    <scope>NUCLEOTIDE SEQUENCE [LARGE SCALE GENOMIC DNA]</scope>
</reference>
<feature type="compositionally biased region" description="Polar residues" evidence="1">
    <location>
        <begin position="1559"/>
        <end position="1574"/>
    </location>
</feature>
<dbReference type="Proteomes" id="UP001159427">
    <property type="component" value="Unassembled WGS sequence"/>
</dbReference>
<dbReference type="EMBL" id="CALNXI010000137">
    <property type="protein sequence ID" value="CAH3020133.1"/>
    <property type="molecule type" value="Genomic_DNA"/>
</dbReference>
<comment type="caution">
    <text evidence="3">The sequence shown here is derived from an EMBL/GenBank/DDBJ whole genome shotgun (WGS) entry which is preliminary data.</text>
</comment>
<keyword evidence="4" id="KW-1185">Reference proteome</keyword>
<evidence type="ECO:0000313" key="3">
    <source>
        <dbReference type="EMBL" id="CAH3020133.1"/>
    </source>
</evidence>
<evidence type="ECO:0000259" key="2">
    <source>
        <dbReference type="Pfam" id="PF04326"/>
    </source>
</evidence>
<dbReference type="Pfam" id="PF04326">
    <property type="entry name" value="SLFN_AlbA_2"/>
    <property type="match status" value="1"/>
</dbReference>
<gene>
    <name evidence="3" type="ORF">PEVE_00005771</name>
</gene>
<sequence>GTPRAFGVKGKEAAYQKGFVLDAEENREVEFKSFTSAPYSTLPWKIMEKAKKFICACLNADSKGIIYFGVGDSQEQCSKFKRGEILGLDVEGDATDDIMKAFQFVLDDHIKSDDGPLQKGGEQNCVNIEFVPVVIQDSRTGLYVIEIEVSRDWKFCKNNVYFCKSWVEKRGVDKDGNVSVKKTLSEIYKVKDQYDDVVIRTNGASTNVKQHEVNRQVREPLAAKYKEWKRVTKLGEYPIPNDSDVKKFSALVKKRLRDLNFKDFGYVLIANKLPPRYRGTPKLAFLQNIPWLAVFDLFDATSKKDGLYYACNETTDAPRAKLRSLDDFKEAPSDWISGKPDKGFDLSTRGTTWILGNEEMQKGDWIKCSRDCFYRALSTYKFCCPLGRLMCLFLGLDESNIQEMVDMMECCFSILGDSASNCVTVISESKHVTDAFIKASRLQRELRDCSITDIPWSLLREIVRDMVGPTKFEERGAKTELPFFTGLLKEVFNKMIHSWDDLEVYVPNPRLPRLVEDIEKARNAFYKGAQASQTNLFHNHCIERTLEEETMQKIEQALKTLSKPSKDISSHVITVTVTYEPGSGATTLCRRILWKKRTEYRCAVVKAITTNTDYQIEQLQGITYDEKNFKFAPPCLVLVDNFPENETRRLTEKITRRQTKCVILSTFPIGKLSANSHFDLTLRQLDIKEMSLVKDILINITKDSKRRRGAEEVLEREKRFIWFGLELFGREYDKIEERLQNHIKSTLDFLDDSQEIHETVLNFCCFLHYYSDGRAILPHPVVTDLLYEASDESEEKCALMQHIHKIFGGLLLEGFDETNGYYGWRPAHSLVSEAVTSRINVEETAIALMEQIQKGRAYVNKFLKEQVFKVFLDRKRISDPVYLEYSETHDESIDSDFEDDVLGFYEVKTRYSPLILDILEGNDGIQRALRLLIKICLMASEVEEKAYAWQQLARFMGYEMRANEMEAKNEEHCRLHTTMIEERGIKLPMPKIGIEAAHIAVDIAINQQPKYSHHYVTKGTLYLLQLRDFKSEDGPTLPASMTEVIDVCRKALEVYDKALSTTHELNYYSMIGKVQAIVSLLQIVKGLPFFRLDGESITKYLKTADIPSELEEVLTQEEHNYIKDLSSTTLGLLNEIFGDVKFRHMTTYGDNAIRGLINAKLRALKLRRTFYEVTGFDRSQLRDMVVTTSSQPFTRDAQALCQQFVQDVLFINNETTYSTWLNLSDGEVSRIYNSLKVLCSRGYGSHDDMLICCKACLRLQEKPSVEELDEIVTMWVSKFPDSEWAHLFNYMIHFPIPDKRLAFFNYSAKESIKKCDKIVLKKTGKGFRKSGAEYFLGKGTGLYAIANSQQFRSLEKGESKTNLWRSREISEKLERVCGQKDVNFNGVITYQGIQLRFDDKRYPKQSKDDLWFYVGFSLSGPYAYDPVDNDTYAAILSRKDIETFDWEFPLIDYANGRDNLTAAVPRREKQYEPRNTKRGQKAVAANAGNFSDISISPLSKEKQYMSSSVPNLLNTPISGSPDVPRKPEKSAVSSSCFNTHARSAMSSWVSIENVYQPGTSSHPVSYASAVQQGRSRQEEQVPKSPSRPQSGPWNVFSAQGRKWKSIEVARGTERYKFTPKYVDEAGKLHHGAWVLGAKKSKECETHTCGVADINITNRCPFAHSWRGDTLQHVCLKCTRANKPNCKERRPHEPFIYNLGPYCTEDGKVWRETRAEQPK</sequence>
<name>A0ABN8LWP9_9CNID</name>
<feature type="domain" description="Schlafen AlbA-2" evidence="2">
    <location>
        <begin position="25"/>
        <end position="152"/>
    </location>
</feature>
<feature type="region of interest" description="Disordered" evidence="1">
    <location>
        <begin position="1511"/>
        <end position="1531"/>
    </location>
</feature>
<proteinExistence type="predicted"/>
<feature type="region of interest" description="Disordered" evidence="1">
    <location>
        <begin position="1559"/>
        <end position="1594"/>
    </location>
</feature>
<dbReference type="PANTHER" id="PTHR16155">
    <property type="entry name" value="DED DOMAIN-CONTAINING PROTEIN"/>
    <property type="match status" value="1"/>
</dbReference>